<sequence length="140" mass="14243">MGADFPISWMIAALAALIGTGMGILSLAVPRWGASVVRLAPDPRWKGGYAEFRASYGGAIALAHGAVLLTLAMSAQAGSGAVMGASFAVGLYWGGMAIGRAMSMVMDRQHETVTGYNAGAIVFEAAMALALAAPFIAHLG</sequence>
<evidence type="ECO:0008006" key="4">
    <source>
        <dbReference type="Google" id="ProtNLM"/>
    </source>
</evidence>
<evidence type="ECO:0000256" key="1">
    <source>
        <dbReference type="SAM" id="Phobius"/>
    </source>
</evidence>
<feature type="transmembrane region" description="Helical" evidence="1">
    <location>
        <begin position="114"/>
        <end position="137"/>
    </location>
</feature>
<evidence type="ECO:0000313" key="3">
    <source>
        <dbReference type="Proteomes" id="UP000325122"/>
    </source>
</evidence>
<reference evidence="2 3" key="1">
    <citation type="submission" date="2019-09" db="EMBL/GenBank/DDBJ databases">
        <authorList>
            <person name="Kevbrin V."/>
            <person name="Grouzdev D.S."/>
        </authorList>
    </citation>
    <scope>NUCLEOTIDE SEQUENCE [LARGE SCALE GENOMIC DNA]</scope>
    <source>
        <strain evidence="2 3">G-192</strain>
    </source>
</reference>
<keyword evidence="3" id="KW-1185">Reference proteome</keyword>
<feature type="transmembrane region" description="Helical" evidence="1">
    <location>
        <begin position="6"/>
        <end position="29"/>
    </location>
</feature>
<protein>
    <recommendedName>
        <fullName evidence="4">DUF4345 domain-containing protein</fullName>
    </recommendedName>
</protein>
<dbReference type="AlphaFoldDB" id="A0A5M6ZKE1"/>
<keyword evidence="1" id="KW-1133">Transmembrane helix</keyword>
<accession>A0A5M6ZKE1</accession>
<dbReference type="RefSeq" id="WP_150021831.1">
    <property type="nucleotide sequence ID" value="NZ_VWOJ01000001.1"/>
</dbReference>
<gene>
    <name evidence="2" type="ORF">F1654_02025</name>
</gene>
<evidence type="ECO:0000313" key="2">
    <source>
        <dbReference type="EMBL" id="KAA5804800.1"/>
    </source>
</evidence>
<dbReference type="EMBL" id="VWOJ01000001">
    <property type="protein sequence ID" value="KAA5804800.1"/>
    <property type="molecule type" value="Genomic_DNA"/>
</dbReference>
<name>A0A5M6ZKE1_9PROT</name>
<organism evidence="2 3">
    <name type="scientific">Alkalicaulis satelles</name>
    <dbReference type="NCBI Taxonomy" id="2609175"/>
    <lineage>
        <taxon>Bacteria</taxon>
        <taxon>Pseudomonadati</taxon>
        <taxon>Pseudomonadota</taxon>
        <taxon>Alphaproteobacteria</taxon>
        <taxon>Maricaulales</taxon>
        <taxon>Maricaulaceae</taxon>
        <taxon>Alkalicaulis</taxon>
    </lineage>
</organism>
<feature type="transmembrane region" description="Helical" evidence="1">
    <location>
        <begin position="81"/>
        <end position="102"/>
    </location>
</feature>
<keyword evidence="1" id="KW-0472">Membrane</keyword>
<proteinExistence type="predicted"/>
<dbReference type="Proteomes" id="UP000325122">
    <property type="component" value="Unassembled WGS sequence"/>
</dbReference>
<keyword evidence="1" id="KW-0812">Transmembrane</keyword>
<comment type="caution">
    <text evidence="2">The sequence shown here is derived from an EMBL/GenBank/DDBJ whole genome shotgun (WGS) entry which is preliminary data.</text>
</comment>